<dbReference type="SMART" id="SM00421">
    <property type="entry name" value="HTH_LUXR"/>
    <property type="match status" value="1"/>
</dbReference>
<dbReference type="CDD" id="cd06170">
    <property type="entry name" value="LuxR_C_like"/>
    <property type="match status" value="1"/>
</dbReference>
<evidence type="ECO:0000259" key="4">
    <source>
        <dbReference type="PROSITE" id="PS50043"/>
    </source>
</evidence>
<evidence type="ECO:0000313" key="6">
    <source>
        <dbReference type="EMBL" id="MCX2720801.1"/>
    </source>
</evidence>
<dbReference type="Proteomes" id="UP001300261">
    <property type="component" value="Unassembled WGS sequence"/>
</dbReference>
<gene>
    <name evidence="6" type="ORF">ON753_00020</name>
</gene>
<dbReference type="InterPro" id="IPR001789">
    <property type="entry name" value="Sig_transdc_resp-reg_receiver"/>
</dbReference>
<dbReference type="RefSeq" id="WP_265960501.1">
    <property type="nucleotide sequence ID" value="NZ_JAPEVI010000001.1"/>
</dbReference>
<feature type="domain" description="Response regulatory" evidence="5">
    <location>
        <begin position="5"/>
        <end position="120"/>
    </location>
</feature>
<dbReference type="PANTHER" id="PTHR45566">
    <property type="entry name" value="HTH-TYPE TRANSCRIPTIONAL REGULATOR YHJB-RELATED"/>
    <property type="match status" value="1"/>
</dbReference>
<dbReference type="Pfam" id="PF00196">
    <property type="entry name" value="GerE"/>
    <property type="match status" value="1"/>
</dbReference>
<dbReference type="CDD" id="cd17535">
    <property type="entry name" value="REC_NarL-like"/>
    <property type="match status" value="1"/>
</dbReference>
<name>A0ABT3QV46_9HYPH</name>
<dbReference type="Pfam" id="PF00072">
    <property type="entry name" value="Response_reg"/>
    <property type="match status" value="1"/>
</dbReference>
<evidence type="ECO:0000256" key="1">
    <source>
        <dbReference type="ARBA" id="ARBA00022553"/>
    </source>
</evidence>
<dbReference type="Gene3D" id="1.10.10.10">
    <property type="entry name" value="Winged helix-like DNA-binding domain superfamily/Winged helix DNA-binding domain"/>
    <property type="match status" value="1"/>
</dbReference>
<evidence type="ECO:0000256" key="3">
    <source>
        <dbReference type="PROSITE-ProRule" id="PRU00169"/>
    </source>
</evidence>
<dbReference type="InterPro" id="IPR036388">
    <property type="entry name" value="WH-like_DNA-bd_sf"/>
</dbReference>
<dbReference type="PRINTS" id="PR00038">
    <property type="entry name" value="HTHLUXR"/>
</dbReference>
<reference evidence="6 7" key="1">
    <citation type="journal article" date="2016" name="Int. J. Syst. Evol. Microbiol.">
        <title>Labrenzia salina sp. nov., isolated from the rhizosphere of the halophyte Arthrocnemum macrostachyum.</title>
        <authorList>
            <person name="Camacho M."/>
            <person name="Redondo-Gomez S."/>
            <person name="Rodriguez-Llorente I."/>
            <person name="Rohde M."/>
            <person name="Sproer C."/>
            <person name="Schumann P."/>
            <person name="Klenk H.P."/>
            <person name="Montero-Calasanz M.D.C."/>
        </authorList>
    </citation>
    <scope>NUCLEOTIDE SEQUENCE [LARGE SCALE GENOMIC DNA]</scope>
    <source>
        <strain evidence="6 7">DSM 29163</strain>
    </source>
</reference>
<evidence type="ECO:0000256" key="2">
    <source>
        <dbReference type="ARBA" id="ARBA00023125"/>
    </source>
</evidence>
<keyword evidence="1 3" id="KW-0597">Phosphoprotein</keyword>
<dbReference type="SUPFAM" id="SSF52172">
    <property type="entry name" value="CheY-like"/>
    <property type="match status" value="1"/>
</dbReference>
<accession>A0ABT3QV46</accession>
<dbReference type="Gene3D" id="3.40.50.2300">
    <property type="match status" value="1"/>
</dbReference>
<dbReference type="InterPro" id="IPR016032">
    <property type="entry name" value="Sig_transdc_resp-reg_C-effctor"/>
</dbReference>
<dbReference type="PANTHER" id="PTHR45566:SF1">
    <property type="entry name" value="HTH-TYPE TRANSCRIPTIONAL REGULATOR YHJB-RELATED"/>
    <property type="match status" value="1"/>
</dbReference>
<dbReference type="PROSITE" id="PS50043">
    <property type="entry name" value="HTH_LUXR_2"/>
    <property type="match status" value="1"/>
</dbReference>
<dbReference type="InterPro" id="IPR000792">
    <property type="entry name" value="Tscrpt_reg_LuxR_C"/>
</dbReference>
<proteinExistence type="predicted"/>
<dbReference type="EMBL" id="JAPEVI010000001">
    <property type="protein sequence ID" value="MCX2720801.1"/>
    <property type="molecule type" value="Genomic_DNA"/>
</dbReference>
<evidence type="ECO:0000313" key="7">
    <source>
        <dbReference type="Proteomes" id="UP001300261"/>
    </source>
</evidence>
<sequence length="202" mass="22037">MEQIKIMLADSNPLVLSAMSEIFERDARFSLVATSATAEGFLGTVMRVPVDVGVLDWNLPVLGAAKLIEVLREHVSAPKLIVYGDTAAELPRLAMQAGAAGFVPRSGPVEGLLQTCAEVASGKMVFPFIDVRTMQQDPIHSLSQKERAILEALSKGLSNRDLSKQLDISTNTVKFHLSNIYDKLSVRTRAQAIAYYYASKMP</sequence>
<dbReference type="InterPro" id="IPR058245">
    <property type="entry name" value="NreC/VraR/RcsB-like_REC"/>
</dbReference>
<dbReference type="InterPro" id="IPR051015">
    <property type="entry name" value="EvgA-like"/>
</dbReference>
<protein>
    <submittedName>
        <fullName evidence="6">Response regulator transcription factor</fullName>
    </submittedName>
</protein>
<dbReference type="InterPro" id="IPR011006">
    <property type="entry name" value="CheY-like_superfamily"/>
</dbReference>
<comment type="caution">
    <text evidence="6">The sequence shown here is derived from an EMBL/GenBank/DDBJ whole genome shotgun (WGS) entry which is preliminary data.</text>
</comment>
<dbReference type="PROSITE" id="PS50110">
    <property type="entry name" value="RESPONSE_REGULATORY"/>
    <property type="match status" value="1"/>
</dbReference>
<keyword evidence="2" id="KW-0238">DNA-binding</keyword>
<dbReference type="SUPFAM" id="SSF46894">
    <property type="entry name" value="C-terminal effector domain of the bipartite response regulators"/>
    <property type="match status" value="1"/>
</dbReference>
<keyword evidence="7" id="KW-1185">Reference proteome</keyword>
<feature type="modified residue" description="4-aspartylphosphate" evidence="3">
    <location>
        <position position="56"/>
    </location>
</feature>
<evidence type="ECO:0000259" key="5">
    <source>
        <dbReference type="PROSITE" id="PS50110"/>
    </source>
</evidence>
<organism evidence="6 7">
    <name type="scientific">Roseibium salinum</name>
    <dbReference type="NCBI Taxonomy" id="1604349"/>
    <lineage>
        <taxon>Bacteria</taxon>
        <taxon>Pseudomonadati</taxon>
        <taxon>Pseudomonadota</taxon>
        <taxon>Alphaproteobacteria</taxon>
        <taxon>Hyphomicrobiales</taxon>
        <taxon>Stappiaceae</taxon>
        <taxon>Roseibium</taxon>
    </lineage>
</organism>
<feature type="domain" description="HTH luxR-type" evidence="4">
    <location>
        <begin position="135"/>
        <end position="200"/>
    </location>
</feature>